<evidence type="ECO:0000256" key="2">
    <source>
        <dbReference type="ARBA" id="ARBA00023015"/>
    </source>
</evidence>
<dbReference type="RefSeq" id="WP_394850877.1">
    <property type="nucleotide sequence ID" value="NZ_CP089982.1"/>
</dbReference>
<keyword evidence="3" id="KW-0238">DNA-binding</keyword>
<keyword evidence="7" id="KW-1185">Reference proteome</keyword>
<evidence type="ECO:0000256" key="4">
    <source>
        <dbReference type="ARBA" id="ARBA00023163"/>
    </source>
</evidence>
<dbReference type="InterPro" id="IPR036390">
    <property type="entry name" value="WH_DNA-bd_sf"/>
</dbReference>
<organism evidence="6 7">
    <name type="scientific">Pendulispora brunnea</name>
    <dbReference type="NCBI Taxonomy" id="2905690"/>
    <lineage>
        <taxon>Bacteria</taxon>
        <taxon>Pseudomonadati</taxon>
        <taxon>Myxococcota</taxon>
        <taxon>Myxococcia</taxon>
        <taxon>Myxococcales</taxon>
        <taxon>Sorangiineae</taxon>
        <taxon>Pendulisporaceae</taxon>
        <taxon>Pendulispora</taxon>
    </lineage>
</organism>
<keyword evidence="4" id="KW-0804">Transcription</keyword>
<dbReference type="PANTHER" id="PTHR30346:SF29">
    <property type="entry name" value="LYSR SUBSTRATE-BINDING"/>
    <property type="match status" value="1"/>
</dbReference>
<evidence type="ECO:0000256" key="3">
    <source>
        <dbReference type="ARBA" id="ARBA00023125"/>
    </source>
</evidence>
<dbReference type="Gene3D" id="1.10.10.10">
    <property type="entry name" value="Winged helix-like DNA-binding domain superfamily/Winged helix DNA-binding domain"/>
    <property type="match status" value="1"/>
</dbReference>
<dbReference type="Pfam" id="PF03466">
    <property type="entry name" value="LysR_substrate"/>
    <property type="match status" value="1"/>
</dbReference>
<evidence type="ECO:0000256" key="1">
    <source>
        <dbReference type="ARBA" id="ARBA00009437"/>
    </source>
</evidence>
<name>A0ABZ2JVV6_9BACT</name>
<proteinExistence type="inferred from homology"/>
<feature type="domain" description="HTH lysR-type" evidence="5">
    <location>
        <begin position="1"/>
        <end position="17"/>
    </location>
</feature>
<evidence type="ECO:0000313" key="7">
    <source>
        <dbReference type="Proteomes" id="UP001379533"/>
    </source>
</evidence>
<dbReference type="SUPFAM" id="SSF53850">
    <property type="entry name" value="Periplasmic binding protein-like II"/>
    <property type="match status" value="1"/>
</dbReference>
<dbReference type="InterPro" id="IPR005119">
    <property type="entry name" value="LysR_subst-bd"/>
</dbReference>
<comment type="similarity">
    <text evidence="1">Belongs to the LysR transcriptional regulatory family.</text>
</comment>
<dbReference type="Gene3D" id="3.40.190.10">
    <property type="entry name" value="Periplasmic binding protein-like II"/>
    <property type="match status" value="2"/>
</dbReference>
<dbReference type="InterPro" id="IPR000847">
    <property type="entry name" value="LysR_HTH_N"/>
</dbReference>
<dbReference type="CDD" id="cd05466">
    <property type="entry name" value="PBP2_LTTR_substrate"/>
    <property type="match status" value="1"/>
</dbReference>
<dbReference type="SUPFAM" id="SSF46785">
    <property type="entry name" value="Winged helix' DNA-binding domain"/>
    <property type="match status" value="1"/>
</dbReference>
<dbReference type="PROSITE" id="PS50931">
    <property type="entry name" value="HTH_LYSR"/>
    <property type="match status" value="1"/>
</dbReference>
<protein>
    <submittedName>
        <fullName evidence="6">LysR substrate-binding domain-containing protein</fullName>
    </submittedName>
</protein>
<reference evidence="6 7" key="1">
    <citation type="submission" date="2021-12" db="EMBL/GenBank/DDBJ databases">
        <title>Discovery of the Pendulisporaceae a myxobacterial family with distinct sporulation behavior and unique specialized metabolism.</title>
        <authorList>
            <person name="Garcia R."/>
            <person name="Popoff A."/>
            <person name="Bader C.D."/>
            <person name="Loehr J."/>
            <person name="Walesch S."/>
            <person name="Walt C."/>
            <person name="Boldt J."/>
            <person name="Bunk B."/>
            <person name="Haeckl F.J.F.P.J."/>
            <person name="Gunesch A.P."/>
            <person name="Birkelbach J."/>
            <person name="Nuebel U."/>
            <person name="Pietschmann T."/>
            <person name="Bach T."/>
            <person name="Mueller R."/>
        </authorList>
    </citation>
    <scope>NUCLEOTIDE SEQUENCE [LARGE SCALE GENOMIC DNA]</scope>
    <source>
        <strain evidence="6 7">MSr12523</strain>
    </source>
</reference>
<sequence length="258" mass="27890">MLGLRLFERSRTGARPTEAGANVISKAREALDVLDAIGIASENHVLRGTVRIGAYRSVATHLLTPLVHALGKRHPALRIEIDDACDEREAVERAVRDGRVDLGIAHLPVASGFTVTPFAEDDYVVVVTSQHTPRSTPAMWTQLANLPFLELKCSGARRALETCRASGMTNRSASSFSSESTILAQIVTRAGFSILPRLAIEPLPKGLTVVPLPSSAVRSLAMIRRSDRRGTLVRIVAVELRTALGRTHLAASHFVRPA</sequence>
<accession>A0ABZ2JVV6</accession>
<keyword evidence="2" id="KW-0805">Transcription regulation</keyword>
<dbReference type="InterPro" id="IPR036388">
    <property type="entry name" value="WH-like_DNA-bd_sf"/>
</dbReference>
<evidence type="ECO:0000313" key="6">
    <source>
        <dbReference type="EMBL" id="WXA90477.1"/>
    </source>
</evidence>
<dbReference type="Proteomes" id="UP001379533">
    <property type="component" value="Chromosome"/>
</dbReference>
<evidence type="ECO:0000259" key="5">
    <source>
        <dbReference type="PROSITE" id="PS50931"/>
    </source>
</evidence>
<dbReference type="PANTHER" id="PTHR30346">
    <property type="entry name" value="TRANSCRIPTIONAL DUAL REGULATOR HCAR-RELATED"/>
    <property type="match status" value="1"/>
</dbReference>
<dbReference type="EMBL" id="CP089982">
    <property type="protein sequence ID" value="WXA90477.1"/>
    <property type="molecule type" value="Genomic_DNA"/>
</dbReference>
<gene>
    <name evidence="6" type="ORF">LZC95_28950</name>
</gene>